<accession>A0A0L6VB65</accession>
<evidence type="ECO:0000313" key="1">
    <source>
        <dbReference type="EMBL" id="KNZ57345.1"/>
    </source>
</evidence>
<comment type="caution">
    <text evidence="1">The sequence shown here is derived from an EMBL/GenBank/DDBJ whole genome shotgun (WGS) entry which is preliminary data.</text>
</comment>
<sequence>MSVFLSLNDLLDGLENFRFNFSWDFIVGFVLQNSLASKPALSDEFNCHVEMYFQGSHYFKPMPQSPPLVLQAEAATPTELDPPDLDFVGNSDCRRKCSATAPSVVELLLRGDRAWKGNRQLQLVKV</sequence>
<name>A0A0L6VB65_9BASI</name>
<dbReference type="AlphaFoldDB" id="A0A0L6VB65"/>
<dbReference type="VEuPathDB" id="FungiDB:VP01_2182g2"/>
<organism evidence="1 2">
    <name type="scientific">Puccinia sorghi</name>
    <dbReference type="NCBI Taxonomy" id="27349"/>
    <lineage>
        <taxon>Eukaryota</taxon>
        <taxon>Fungi</taxon>
        <taxon>Dikarya</taxon>
        <taxon>Basidiomycota</taxon>
        <taxon>Pucciniomycotina</taxon>
        <taxon>Pucciniomycetes</taxon>
        <taxon>Pucciniales</taxon>
        <taxon>Pucciniaceae</taxon>
        <taxon>Puccinia</taxon>
    </lineage>
</organism>
<keyword evidence="2" id="KW-1185">Reference proteome</keyword>
<reference evidence="1 2" key="1">
    <citation type="submission" date="2015-08" db="EMBL/GenBank/DDBJ databases">
        <title>Next Generation Sequencing and Analysis of the Genome of Puccinia sorghi L Schw, the Causal Agent of Maize Common Rust.</title>
        <authorList>
            <person name="Rochi L."/>
            <person name="Burguener G."/>
            <person name="Darino M."/>
            <person name="Turjanski A."/>
            <person name="Kreff E."/>
            <person name="Dieguez M.J."/>
            <person name="Sacco F."/>
        </authorList>
    </citation>
    <scope>NUCLEOTIDE SEQUENCE [LARGE SCALE GENOMIC DNA]</scope>
    <source>
        <strain evidence="1 2">RO10H11247</strain>
    </source>
</reference>
<dbReference type="Proteomes" id="UP000037035">
    <property type="component" value="Unassembled WGS sequence"/>
</dbReference>
<protein>
    <submittedName>
        <fullName evidence="1">Uncharacterized protein</fullName>
    </submittedName>
</protein>
<dbReference type="EMBL" id="LAVV01007039">
    <property type="protein sequence ID" value="KNZ57345.1"/>
    <property type="molecule type" value="Genomic_DNA"/>
</dbReference>
<evidence type="ECO:0000313" key="2">
    <source>
        <dbReference type="Proteomes" id="UP000037035"/>
    </source>
</evidence>
<gene>
    <name evidence="1" type="ORF">VP01_2182g2</name>
</gene>
<proteinExistence type="predicted"/>